<dbReference type="STRING" id="571933.SAMN05216362_12823"/>
<dbReference type="RefSeq" id="WP_091774393.1">
    <property type="nucleotide sequence ID" value="NZ_CAESCL010000011.1"/>
</dbReference>
<evidence type="ECO:0000313" key="3">
    <source>
        <dbReference type="Proteomes" id="UP000199427"/>
    </source>
</evidence>
<proteinExistence type="predicted"/>
<dbReference type="Proteomes" id="UP000199427">
    <property type="component" value="Unassembled WGS sequence"/>
</dbReference>
<reference evidence="2 3" key="1">
    <citation type="submission" date="2016-10" db="EMBL/GenBank/DDBJ databases">
        <authorList>
            <person name="de Groot N.N."/>
        </authorList>
    </citation>
    <scope>NUCLEOTIDE SEQUENCE [LARGE SCALE GENOMIC DNA]</scope>
    <source>
        <strain evidence="2 3">DSM 21633</strain>
    </source>
</reference>
<dbReference type="EMBL" id="FOES01000028">
    <property type="protein sequence ID" value="SEQ81051.1"/>
    <property type="molecule type" value="Genomic_DNA"/>
</dbReference>
<dbReference type="InterPro" id="IPR019734">
    <property type="entry name" value="TPR_rpt"/>
</dbReference>
<feature type="repeat" description="TPR" evidence="1">
    <location>
        <begin position="54"/>
        <end position="87"/>
    </location>
</feature>
<dbReference type="PROSITE" id="PS50005">
    <property type="entry name" value="TPR"/>
    <property type="match status" value="1"/>
</dbReference>
<keyword evidence="3" id="KW-1185">Reference proteome</keyword>
<organism evidence="2 3">
    <name type="scientific">Piscibacillus halophilus</name>
    <dbReference type="NCBI Taxonomy" id="571933"/>
    <lineage>
        <taxon>Bacteria</taxon>
        <taxon>Bacillati</taxon>
        <taxon>Bacillota</taxon>
        <taxon>Bacilli</taxon>
        <taxon>Bacillales</taxon>
        <taxon>Bacillaceae</taxon>
        <taxon>Piscibacillus</taxon>
    </lineage>
</organism>
<accession>A0A1H9J1V7</accession>
<name>A0A1H9J1V7_9BACI</name>
<sequence>MDYIREQIQTLGQYTYFDEQEFLREKVHDREFLQQLMTQVRRELMKTDEDDKRCFLYGTLGNLYRLNEEPEQAIEYLKKGLELADPNSTREVVIMIRLGEAYKYNQQHQKALDQFDLAVLKCLEYEPAYLDFAYQHKGKCLMEMRLYSEAMEAFQGAHAVRKGKKDGELLQSTEHAIEFLKKLNE</sequence>
<dbReference type="Pfam" id="PF13424">
    <property type="entry name" value="TPR_12"/>
    <property type="match status" value="1"/>
</dbReference>
<gene>
    <name evidence="2" type="ORF">SAMN05216362_12823</name>
</gene>
<evidence type="ECO:0000256" key="1">
    <source>
        <dbReference type="PROSITE-ProRule" id="PRU00339"/>
    </source>
</evidence>
<dbReference type="InterPro" id="IPR011990">
    <property type="entry name" value="TPR-like_helical_dom_sf"/>
</dbReference>
<protein>
    <submittedName>
        <fullName evidence="2">Tetratricopeptide repeat-containing protein</fullName>
    </submittedName>
</protein>
<dbReference type="OrthoDB" id="1652507at2"/>
<dbReference type="SUPFAM" id="SSF48452">
    <property type="entry name" value="TPR-like"/>
    <property type="match status" value="1"/>
</dbReference>
<evidence type="ECO:0000313" key="2">
    <source>
        <dbReference type="EMBL" id="SEQ81051.1"/>
    </source>
</evidence>
<dbReference type="Gene3D" id="1.25.40.10">
    <property type="entry name" value="Tetratricopeptide repeat domain"/>
    <property type="match status" value="1"/>
</dbReference>
<keyword evidence="1" id="KW-0802">TPR repeat</keyword>
<dbReference type="AlphaFoldDB" id="A0A1H9J1V7"/>
<dbReference type="SMART" id="SM00028">
    <property type="entry name" value="TPR"/>
    <property type="match status" value="3"/>
</dbReference>